<sequence length="163" mass="17659">MKIEERWTYAAPADRVIAMMVDPAFQEAKCAATNALSHKVVITAKKPLQIIETHREMATTGLPDQVTKIIGSKLKIVETQIWGEADTAGSRIADLDVSLVGVPVTYRGTITMTADGDQTHMHVLGELKARVMFIGGRIENAAAPAFTSGVKIEAETGHTFLQK</sequence>
<dbReference type="InterPro" id="IPR019639">
    <property type="entry name" value="DUF2505"/>
</dbReference>
<proteinExistence type="predicted"/>
<comment type="caution">
    <text evidence="1">The sequence shown here is derived from an EMBL/GenBank/DDBJ whole genome shotgun (WGS) entry which is preliminary data.</text>
</comment>
<dbReference type="AlphaFoldDB" id="A0A561E977"/>
<name>A0A561E977_9MICO</name>
<dbReference type="Pfam" id="PF10698">
    <property type="entry name" value="DUF2505"/>
    <property type="match status" value="1"/>
</dbReference>
<dbReference type="RefSeq" id="WP_170226376.1">
    <property type="nucleotide sequence ID" value="NZ_VIVQ01000001.1"/>
</dbReference>
<reference evidence="1 2" key="1">
    <citation type="submission" date="2019-06" db="EMBL/GenBank/DDBJ databases">
        <title>Sequencing the genomes of 1000 actinobacteria strains.</title>
        <authorList>
            <person name="Klenk H.-P."/>
        </authorList>
    </citation>
    <scope>NUCLEOTIDE SEQUENCE [LARGE SCALE GENOMIC DNA]</scope>
    <source>
        <strain evidence="1 2">DSM 19560</strain>
    </source>
</reference>
<keyword evidence="2" id="KW-1185">Reference proteome</keyword>
<evidence type="ECO:0000313" key="1">
    <source>
        <dbReference type="EMBL" id="TWE12169.1"/>
    </source>
</evidence>
<dbReference type="EMBL" id="VIVQ01000001">
    <property type="protein sequence ID" value="TWE12169.1"/>
    <property type="molecule type" value="Genomic_DNA"/>
</dbReference>
<gene>
    <name evidence="1" type="ORF">BKA23_0965</name>
</gene>
<evidence type="ECO:0000313" key="2">
    <source>
        <dbReference type="Proteomes" id="UP000318297"/>
    </source>
</evidence>
<dbReference type="Proteomes" id="UP000318297">
    <property type="component" value="Unassembled WGS sequence"/>
</dbReference>
<accession>A0A561E977</accession>
<organism evidence="1 2">
    <name type="scientific">Rudaeicoccus suwonensis</name>
    <dbReference type="NCBI Taxonomy" id="657409"/>
    <lineage>
        <taxon>Bacteria</taxon>
        <taxon>Bacillati</taxon>
        <taxon>Actinomycetota</taxon>
        <taxon>Actinomycetes</taxon>
        <taxon>Micrococcales</taxon>
        <taxon>Dermacoccaceae</taxon>
        <taxon>Rudaeicoccus</taxon>
    </lineage>
</organism>
<protein>
    <submittedName>
        <fullName evidence="1">Uncharacterized protein DUF2505</fullName>
    </submittedName>
</protein>